<keyword evidence="1" id="KW-1003">Cell membrane</keyword>
<evidence type="ECO:0000256" key="1">
    <source>
        <dbReference type="ARBA" id="ARBA00022475"/>
    </source>
</evidence>
<name>A0ABY5S0R6_9BACL</name>
<gene>
    <name evidence="7" type="ORF">L1F29_18400</name>
</gene>
<evidence type="ECO:0000256" key="4">
    <source>
        <dbReference type="ARBA" id="ARBA00023139"/>
    </source>
</evidence>
<dbReference type="Proteomes" id="UP001057877">
    <property type="component" value="Chromosome"/>
</dbReference>
<accession>A0ABY5S0R6</accession>
<dbReference type="RefSeq" id="WP_258383530.1">
    <property type="nucleotide sequence ID" value="NZ_CP091430.1"/>
</dbReference>
<keyword evidence="5" id="KW-0449">Lipoprotein</keyword>
<feature type="chain" id="PRO_5045622162" evidence="6">
    <location>
        <begin position="32"/>
        <end position="530"/>
    </location>
</feature>
<sequence length="530" mass="60069">MVKFLQSRGKIQIALLILTVMLSGCSGSTSNGNEGQTNAAENSTNDANPVTLDMFYNISWANYPEWGSNRISKLVQDQTGVTLKFSKPTTDDNQQFNLMLASGDLPDFIVNEIQNPTYKKAISSGQFEDLGPLMDKYAPELRERMGDEYWKMNAAPDGKNYAFVSAEMRPSNLDKFLPVGPWNPAPLVRQDIYEAIGKPKLDTPEDLYNVLIEVKQKYPDVMPILIGGTKFDFDSAPGGYQFLIANFGIEKYYEKDGKLYATYKDPNYVQALKWFNKMYTSGLITRGDLTLTSEQKTASKESGKVFYLIDSIGNGYYHPPNNKSVQYVYAPLFTNATILQQGSIGWTGWSIAKSSKHKAEAIKFMSYMLSDEGEKLTHFGEENKDWKMDGDTPVRTDEFLKAMKADTTYATKQGIGPYFFNLDLYDHWIQGGEMKKNPEQREALDLYLPHKNMKFYMLNLLPDADLEEASILQKIKTEFNAAFPTFIMAKGGNEVERLYEEFVQKAESMGMAKVEAVWNKNSEKMRAVFK</sequence>
<evidence type="ECO:0000256" key="2">
    <source>
        <dbReference type="ARBA" id="ARBA00022729"/>
    </source>
</evidence>
<evidence type="ECO:0000256" key="5">
    <source>
        <dbReference type="ARBA" id="ARBA00023288"/>
    </source>
</evidence>
<dbReference type="EMBL" id="CP091430">
    <property type="protein sequence ID" value="UVI27442.1"/>
    <property type="molecule type" value="Genomic_DNA"/>
</dbReference>
<keyword evidence="2 6" id="KW-0732">Signal</keyword>
<evidence type="ECO:0000256" key="3">
    <source>
        <dbReference type="ARBA" id="ARBA00023136"/>
    </source>
</evidence>
<protein>
    <submittedName>
        <fullName evidence="7">Extracellular solute-binding protein</fullName>
    </submittedName>
</protein>
<dbReference type="PANTHER" id="PTHR43649:SF33">
    <property type="entry name" value="POLYGALACTURONAN_RHAMNOGALACTURONAN-BINDING PROTEIN YTCQ"/>
    <property type="match status" value="1"/>
</dbReference>
<evidence type="ECO:0000313" key="7">
    <source>
        <dbReference type="EMBL" id="UVI27442.1"/>
    </source>
</evidence>
<reference evidence="7" key="1">
    <citation type="submission" date="2022-01" db="EMBL/GenBank/DDBJ databases">
        <title>Paenibacillus spongiae sp. nov., isolated from marine sponge.</title>
        <authorList>
            <person name="Li Z."/>
            <person name="Zhang M."/>
        </authorList>
    </citation>
    <scope>NUCLEOTIDE SEQUENCE</scope>
    <source>
        <strain evidence="7">PHS-Z3</strain>
    </source>
</reference>
<dbReference type="PANTHER" id="PTHR43649">
    <property type="entry name" value="ARABINOSE-BINDING PROTEIN-RELATED"/>
    <property type="match status" value="1"/>
</dbReference>
<dbReference type="Pfam" id="PF13416">
    <property type="entry name" value="SBP_bac_8"/>
    <property type="match status" value="1"/>
</dbReference>
<feature type="signal peptide" evidence="6">
    <location>
        <begin position="1"/>
        <end position="31"/>
    </location>
</feature>
<keyword evidence="8" id="KW-1185">Reference proteome</keyword>
<proteinExistence type="predicted"/>
<dbReference type="InterPro" id="IPR006059">
    <property type="entry name" value="SBP"/>
</dbReference>
<evidence type="ECO:0000313" key="8">
    <source>
        <dbReference type="Proteomes" id="UP001057877"/>
    </source>
</evidence>
<keyword evidence="4" id="KW-0564">Palmitate</keyword>
<dbReference type="SUPFAM" id="SSF53850">
    <property type="entry name" value="Periplasmic binding protein-like II"/>
    <property type="match status" value="1"/>
</dbReference>
<organism evidence="7 8">
    <name type="scientific">Paenibacillus spongiae</name>
    <dbReference type="NCBI Taxonomy" id="2909671"/>
    <lineage>
        <taxon>Bacteria</taxon>
        <taxon>Bacillati</taxon>
        <taxon>Bacillota</taxon>
        <taxon>Bacilli</taxon>
        <taxon>Bacillales</taxon>
        <taxon>Paenibacillaceae</taxon>
        <taxon>Paenibacillus</taxon>
    </lineage>
</organism>
<keyword evidence="3" id="KW-0472">Membrane</keyword>
<evidence type="ECO:0000256" key="6">
    <source>
        <dbReference type="SAM" id="SignalP"/>
    </source>
</evidence>
<dbReference type="PROSITE" id="PS51257">
    <property type="entry name" value="PROKAR_LIPOPROTEIN"/>
    <property type="match status" value="1"/>
</dbReference>
<dbReference type="InterPro" id="IPR050490">
    <property type="entry name" value="Bact_solute-bd_prot1"/>
</dbReference>
<dbReference type="Gene3D" id="3.40.190.10">
    <property type="entry name" value="Periplasmic binding protein-like II"/>
    <property type="match status" value="2"/>
</dbReference>